<reference evidence="2 3" key="1">
    <citation type="submission" date="2017-11" db="EMBL/GenBank/DDBJ databases">
        <title>Genomic Encyclopedia of Type Strains, Phase III (KMG-III): the genomes of soil and plant-associated and newly described type strains.</title>
        <authorList>
            <person name="Whitman W."/>
        </authorList>
    </citation>
    <scope>NUCLEOTIDE SEQUENCE [LARGE SCALE GENOMIC DNA]</scope>
    <source>
        <strain evidence="2 3">UB-Domo-W1</strain>
    </source>
</reference>
<dbReference type="Gene3D" id="3.40.50.1820">
    <property type="entry name" value="alpha/beta hydrolase"/>
    <property type="match status" value="1"/>
</dbReference>
<gene>
    <name evidence="2" type="ORF">B0G85_1635</name>
</gene>
<feature type="chain" id="PRO_5014630963" description="Alpha/beta hydrolase" evidence="1">
    <location>
        <begin position="23"/>
        <end position="284"/>
    </location>
</feature>
<dbReference type="EMBL" id="PGTX01000003">
    <property type="protein sequence ID" value="PJI79527.1"/>
    <property type="molecule type" value="Genomic_DNA"/>
</dbReference>
<evidence type="ECO:0000313" key="3">
    <source>
        <dbReference type="Proteomes" id="UP000229366"/>
    </source>
</evidence>
<evidence type="ECO:0000313" key="2">
    <source>
        <dbReference type="EMBL" id="PJI79527.1"/>
    </source>
</evidence>
<dbReference type="RefSeq" id="WP_157799302.1">
    <property type="nucleotide sequence ID" value="NZ_CBCSBW010000003.1"/>
</dbReference>
<accession>A0A2M8VQT4</accession>
<organism evidence="2 3">
    <name type="scientific">Polynucleobacter brandtiae</name>
    <dbReference type="NCBI Taxonomy" id="1938816"/>
    <lineage>
        <taxon>Bacteria</taxon>
        <taxon>Pseudomonadati</taxon>
        <taxon>Pseudomonadota</taxon>
        <taxon>Betaproteobacteria</taxon>
        <taxon>Burkholderiales</taxon>
        <taxon>Burkholderiaceae</taxon>
        <taxon>Polynucleobacter</taxon>
    </lineage>
</organism>
<evidence type="ECO:0008006" key="4">
    <source>
        <dbReference type="Google" id="ProtNLM"/>
    </source>
</evidence>
<proteinExistence type="predicted"/>
<keyword evidence="1" id="KW-0732">Signal</keyword>
<dbReference type="AlphaFoldDB" id="A0A2M8VQT4"/>
<evidence type="ECO:0000256" key="1">
    <source>
        <dbReference type="SAM" id="SignalP"/>
    </source>
</evidence>
<protein>
    <recommendedName>
        <fullName evidence="4">Alpha/beta hydrolase</fullName>
    </recommendedName>
</protein>
<comment type="caution">
    <text evidence="2">The sequence shown here is derived from an EMBL/GenBank/DDBJ whole genome shotgun (WGS) entry which is preliminary data.</text>
</comment>
<dbReference type="OrthoDB" id="9146575at2"/>
<dbReference type="Proteomes" id="UP000229366">
    <property type="component" value="Unassembled WGS sequence"/>
</dbReference>
<dbReference type="SUPFAM" id="SSF53474">
    <property type="entry name" value="alpha/beta-Hydrolases"/>
    <property type="match status" value="1"/>
</dbReference>
<name>A0A2M8VQT4_9BURK</name>
<sequence>MNRNILRLVCAIIYLAMGHAHAQTINPILIEVDAGREMGLFSKSPVVQRAILLKSAVPSDTALLFYRGWSGIANIKTENDWQRNLNYLRNNVDLFSQAGISLVVMDCPSDENSVAPGNTPIGCNDDYRSSIKHADDVRKIIAVLKEKYGMKKIFVMGHSYGTISSKWLGKNLGNEIQGSIHSASMTHANTRMRAYGYSVESFDMTAIKAPVLNIHHGDDQCVHTPYATVVAYSKNNLITVKGGEGTGDVCGGTHLHSMGGREELSSKAIIQWIKTGQVQTTIGE</sequence>
<keyword evidence="3" id="KW-1185">Reference proteome</keyword>
<feature type="signal peptide" evidence="1">
    <location>
        <begin position="1"/>
        <end position="22"/>
    </location>
</feature>
<dbReference type="InterPro" id="IPR029058">
    <property type="entry name" value="AB_hydrolase_fold"/>
</dbReference>